<dbReference type="Gene3D" id="1.20.58.2220">
    <property type="entry name" value="Formin, FH2 domain"/>
    <property type="match status" value="1"/>
</dbReference>
<evidence type="ECO:0000256" key="2">
    <source>
        <dbReference type="RuleBase" id="RU361260"/>
    </source>
</evidence>
<reference evidence="6" key="2">
    <citation type="journal article" date="2023" name="Int. J. Mol. Sci.">
        <title>De Novo Assembly and Annotation of 11 Diverse Shrub Willow (Salix) Genomes Reveals Novel Gene Organization in Sex-Linked Regions.</title>
        <authorList>
            <person name="Hyden B."/>
            <person name="Feng K."/>
            <person name="Yates T.B."/>
            <person name="Jawdy S."/>
            <person name="Cereghino C."/>
            <person name="Smart L.B."/>
            <person name="Muchero W."/>
        </authorList>
    </citation>
    <scope>NUCLEOTIDE SEQUENCE</scope>
    <source>
        <tissue evidence="6">Shoot tip</tissue>
    </source>
</reference>
<keyword evidence="7" id="KW-1185">Reference proteome</keyword>
<evidence type="ECO:0000313" key="6">
    <source>
        <dbReference type="EMBL" id="KAJ6359737.1"/>
    </source>
</evidence>
<keyword evidence="4" id="KW-1133">Transmembrane helix</keyword>
<feature type="compositionally biased region" description="Polar residues" evidence="3">
    <location>
        <begin position="452"/>
        <end position="470"/>
    </location>
</feature>
<feature type="domain" description="FH2" evidence="5">
    <location>
        <begin position="530"/>
        <end position="756"/>
    </location>
</feature>
<dbReference type="InterPro" id="IPR027643">
    <property type="entry name" value="Formin-like_plant"/>
</dbReference>
<feature type="compositionally biased region" description="Basic and acidic residues" evidence="3">
    <location>
        <begin position="307"/>
        <end position="316"/>
    </location>
</feature>
<feature type="transmembrane region" description="Helical" evidence="4">
    <location>
        <begin position="6"/>
        <end position="22"/>
    </location>
</feature>
<evidence type="ECO:0000313" key="7">
    <source>
        <dbReference type="Proteomes" id="UP001141253"/>
    </source>
</evidence>
<feature type="compositionally biased region" description="Polar residues" evidence="3">
    <location>
        <begin position="281"/>
        <end position="299"/>
    </location>
</feature>
<comment type="caution">
    <text evidence="6">The sequence shown here is derived from an EMBL/GenBank/DDBJ whole genome shotgun (WGS) entry which is preliminary data.</text>
</comment>
<feature type="compositionally biased region" description="Pro residues" evidence="3">
    <location>
        <begin position="481"/>
        <end position="490"/>
    </location>
</feature>
<dbReference type="Pfam" id="PF02181">
    <property type="entry name" value="FH2"/>
    <property type="match status" value="1"/>
</dbReference>
<evidence type="ECO:0000256" key="1">
    <source>
        <dbReference type="ARBA" id="ARBA00025793"/>
    </source>
</evidence>
<dbReference type="InterPro" id="IPR042201">
    <property type="entry name" value="FH2_Formin_sf"/>
</dbReference>
<feature type="compositionally biased region" description="Low complexity" evidence="3">
    <location>
        <begin position="419"/>
        <end position="447"/>
    </location>
</feature>
<dbReference type="Proteomes" id="UP001141253">
    <property type="component" value="Chromosome 13"/>
</dbReference>
<feature type="compositionally biased region" description="Low complexity" evidence="3">
    <location>
        <begin position="263"/>
        <end position="273"/>
    </location>
</feature>
<dbReference type="PANTHER" id="PTHR23213:SF177">
    <property type="entry name" value="FORMIN-LIKE PROTEIN 11"/>
    <property type="match status" value="1"/>
</dbReference>
<evidence type="ECO:0000256" key="4">
    <source>
        <dbReference type="SAM" id="Phobius"/>
    </source>
</evidence>
<feature type="region of interest" description="Disordered" evidence="3">
    <location>
        <begin position="360"/>
        <end position="536"/>
    </location>
</feature>
<dbReference type="InterPro" id="IPR015425">
    <property type="entry name" value="FH2_Formin"/>
</dbReference>
<feature type="transmembrane region" description="Helical" evidence="4">
    <location>
        <begin position="168"/>
        <end position="190"/>
    </location>
</feature>
<name>A0ABQ9AUN5_9ROSI</name>
<accession>A0ABQ9AUN5</accession>
<protein>
    <recommendedName>
        <fullName evidence="2">Formin-like protein</fullName>
    </recommendedName>
</protein>
<dbReference type="SMART" id="SM00498">
    <property type="entry name" value="FH2"/>
    <property type="match status" value="1"/>
</dbReference>
<evidence type="ECO:0000256" key="3">
    <source>
        <dbReference type="SAM" id="MobiDB-lite"/>
    </source>
</evidence>
<dbReference type="EMBL" id="JAPFFI010000015">
    <property type="protein sequence ID" value="KAJ6359737.1"/>
    <property type="molecule type" value="Genomic_DNA"/>
</dbReference>
<keyword evidence="4" id="KW-0812">Transmembrane</keyword>
<dbReference type="PROSITE" id="PS51444">
    <property type="entry name" value="FH2"/>
    <property type="match status" value="1"/>
</dbReference>
<organism evidence="6 7">
    <name type="scientific">Salix suchowensis</name>
    <dbReference type="NCBI Taxonomy" id="1278906"/>
    <lineage>
        <taxon>Eukaryota</taxon>
        <taxon>Viridiplantae</taxon>
        <taxon>Streptophyta</taxon>
        <taxon>Embryophyta</taxon>
        <taxon>Tracheophyta</taxon>
        <taxon>Spermatophyta</taxon>
        <taxon>Magnoliopsida</taxon>
        <taxon>eudicotyledons</taxon>
        <taxon>Gunneridae</taxon>
        <taxon>Pentapetalae</taxon>
        <taxon>rosids</taxon>
        <taxon>fabids</taxon>
        <taxon>Malpighiales</taxon>
        <taxon>Salicaceae</taxon>
        <taxon>Saliceae</taxon>
        <taxon>Salix</taxon>
    </lineage>
</organism>
<sequence>MGCAPQILRMIFIITIFMFILLQSAHVLISDNVSVDAEGYFKAPGLPKENFIKESTGDANNEKQIEQISGEDESEEKETLIVQKFRALLGLKSPKTRSSSTEFVSRAPSPSATIEAEPPAFAPAPAPVPAPRLPVHVHFYSPLHHKHPAPPPHKIQKEHRDKSRLKRILVAALVSAGAAFLVCVLGLIWFSGKFREYRKKSARIMSVHRKKGRTRGKSKFVSSQKSASKVSLNPALDLLYLNSLEEDLEQQTSCLKQTRETVSTFSSHSTPKSSIHERQESMQGSMAESDSDNASSSPTREIMSVHGDGDSVKYESDGGNSSSGDKINPIECHSSDDESFHSFVDSHSSNVRLSNASAGNLSDISEIPPSNVPKIIPSPSPLPTNLEIPEETLVQDKSFTTPPPPPPPPPPALAPRMRIPPSSTPSLSSRITSKASSSSTLPNLSPPRKSDASSGSNQTPRNDLTPSPQKSPKPLRALSSIPPPPCPPPFLKGNNGSAKGPPPPPCPPPFLKGNGGPPPPPSHPLQYTPLGKDGTPLPKLKPLHWDKVRAAPDQSMVWDKIRSSSFEFDEEMIESLFGYNLQSTTKNDEAKSKTPSPSKHVLDPKRLQNITILSKAINATAEQVCEALMRGDGLCLQQLEALAKMVPTKEEEAKLFGYKGDINELGSAEKFVRVVLSMPFAFQRVEAMLYRETFEDEVVHLRNSFSMLEEACKELRSSRLFLKLLEAVLKTGNRMNVGTIRGGAKGIQARCTPKTF</sequence>
<evidence type="ECO:0000259" key="5">
    <source>
        <dbReference type="PROSITE" id="PS51444"/>
    </source>
</evidence>
<proteinExistence type="inferred from homology"/>
<feature type="compositionally biased region" description="Pro residues" evidence="3">
    <location>
        <begin position="401"/>
        <end position="413"/>
    </location>
</feature>
<reference evidence="6" key="1">
    <citation type="submission" date="2022-10" db="EMBL/GenBank/DDBJ databases">
        <authorList>
            <person name="Hyden B.L."/>
            <person name="Feng K."/>
            <person name="Yates T."/>
            <person name="Jawdy S."/>
            <person name="Smart L.B."/>
            <person name="Muchero W."/>
        </authorList>
    </citation>
    <scope>NUCLEOTIDE SEQUENCE</scope>
    <source>
        <tissue evidence="6">Shoot tip</tissue>
    </source>
</reference>
<feature type="region of interest" description="Disordered" evidence="3">
    <location>
        <begin position="259"/>
        <end position="343"/>
    </location>
</feature>
<keyword evidence="4" id="KW-0472">Membrane</keyword>
<dbReference type="SUPFAM" id="SSF101447">
    <property type="entry name" value="Formin homology 2 domain (FH2 domain)"/>
    <property type="match status" value="1"/>
</dbReference>
<feature type="compositionally biased region" description="Pro residues" evidence="3">
    <location>
        <begin position="500"/>
        <end position="523"/>
    </location>
</feature>
<dbReference type="PANTHER" id="PTHR23213">
    <property type="entry name" value="FORMIN-RELATED"/>
    <property type="match status" value="1"/>
</dbReference>
<gene>
    <name evidence="6" type="ORF">OIU77_003861</name>
</gene>
<comment type="similarity">
    <text evidence="1">Belongs to the formin-like family. Class-I subfamily.</text>
</comment>